<dbReference type="GeneID" id="113859146"/>
<dbReference type="OrthoDB" id="2018352at2759"/>
<sequence length="195" mass="22756">MVLWEITLATAYFLGLKRSYRLALKAQRRLLTPNHSKIRHLLHRRTRAVFGVAIKVHQSIQERDLQVGRNMQNFIFGWLDRMKTSAKTQGGLPINGATSSLRMTKLVAAHNLKTPDHYRLFKRDTDKYFFTSSSIICPKPFPYITRMMRPPNPAGTTAHCRHFNFYAPDVFSSNYKVNWSQGVIRKDIMQWMLQN</sequence>
<protein>
    <submittedName>
        <fullName evidence="2">Uncharacterized protein LOC113859146</fullName>
    </submittedName>
</protein>
<evidence type="ECO:0000313" key="1">
    <source>
        <dbReference type="Proteomes" id="UP000694853"/>
    </source>
</evidence>
<organism evidence="1 2">
    <name type="scientific">Abrus precatorius</name>
    <name type="common">Indian licorice</name>
    <name type="synonym">Glycine abrus</name>
    <dbReference type="NCBI Taxonomy" id="3816"/>
    <lineage>
        <taxon>Eukaryota</taxon>
        <taxon>Viridiplantae</taxon>
        <taxon>Streptophyta</taxon>
        <taxon>Embryophyta</taxon>
        <taxon>Tracheophyta</taxon>
        <taxon>Spermatophyta</taxon>
        <taxon>Magnoliopsida</taxon>
        <taxon>eudicotyledons</taxon>
        <taxon>Gunneridae</taxon>
        <taxon>Pentapetalae</taxon>
        <taxon>rosids</taxon>
        <taxon>fabids</taxon>
        <taxon>Fabales</taxon>
        <taxon>Fabaceae</taxon>
        <taxon>Papilionoideae</taxon>
        <taxon>50 kb inversion clade</taxon>
        <taxon>NPAAA clade</taxon>
        <taxon>indigoferoid/millettioid clade</taxon>
        <taxon>Abreae</taxon>
        <taxon>Abrus</taxon>
    </lineage>
</organism>
<dbReference type="KEGG" id="aprc:113859146"/>
<dbReference type="Proteomes" id="UP000694853">
    <property type="component" value="Unplaced"/>
</dbReference>
<dbReference type="PANTHER" id="PTHR35998">
    <property type="entry name" value="OS02G0127900 PROTEIN"/>
    <property type="match status" value="1"/>
</dbReference>
<dbReference type="PANTHER" id="PTHR35998:SF1">
    <property type="entry name" value="OS02G0127900 PROTEIN"/>
    <property type="match status" value="1"/>
</dbReference>
<keyword evidence="1" id="KW-1185">Reference proteome</keyword>
<dbReference type="AlphaFoldDB" id="A0A8B8KZF4"/>
<name>A0A8B8KZF4_ABRPR</name>
<reference evidence="1" key="1">
    <citation type="journal article" date="2019" name="Toxins">
        <title>Detection of Abrin-Like and Prepropulchellin-Like Toxin Genes and Transcripts Using Whole Genome Sequencing and Full-Length Transcript Sequencing of Abrus precatorius.</title>
        <authorList>
            <person name="Hovde B.T."/>
            <person name="Daligault H.E."/>
            <person name="Hanschen E.R."/>
            <person name="Kunde Y.A."/>
            <person name="Johnson M.B."/>
            <person name="Starkenburg S.R."/>
            <person name="Johnson S.L."/>
        </authorList>
    </citation>
    <scope>NUCLEOTIDE SEQUENCE [LARGE SCALE GENOMIC DNA]</scope>
</reference>
<accession>A0A8B8KZF4</accession>
<dbReference type="RefSeq" id="XP_027347764.1">
    <property type="nucleotide sequence ID" value="XM_027491963.1"/>
</dbReference>
<proteinExistence type="predicted"/>
<gene>
    <name evidence="2" type="primary">LOC113859146</name>
</gene>
<reference evidence="2" key="2">
    <citation type="submission" date="2025-08" db="UniProtKB">
        <authorList>
            <consortium name="RefSeq"/>
        </authorList>
    </citation>
    <scope>IDENTIFICATION</scope>
    <source>
        <tissue evidence="2">Young leaves</tissue>
    </source>
</reference>
<evidence type="ECO:0000313" key="2">
    <source>
        <dbReference type="RefSeq" id="XP_027347764.1"/>
    </source>
</evidence>